<dbReference type="AlphaFoldDB" id="A0A8J6J1Y7"/>
<organism evidence="1 2">
    <name type="scientific">Lawsonibacter hominis</name>
    <dbReference type="NCBI Taxonomy" id="2763053"/>
    <lineage>
        <taxon>Bacteria</taxon>
        <taxon>Bacillati</taxon>
        <taxon>Bacillota</taxon>
        <taxon>Clostridia</taxon>
        <taxon>Eubacteriales</taxon>
        <taxon>Oscillospiraceae</taxon>
        <taxon>Lawsonibacter</taxon>
    </lineage>
</organism>
<keyword evidence="2" id="KW-1185">Reference proteome</keyword>
<accession>A0A8J6J1Y7</accession>
<evidence type="ECO:0000313" key="2">
    <source>
        <dbReference type="Proteomes" id="UP000661435"/>
    </source>
</evidence>
<dbReference type="RefSeq" id="WP_186906242.1">
    <property type="nucleotide sequence ID" value="NZ_JACOPP010000001.1"/>
</dbReference>
<protein>
    <submittedName>
        <fullName evidence="1">DUF2283 domain-containing protein</fullName>
    </submittedName>
</protein>
<gene>
    <name evidence="1" type="ORF">H8S57_01205</name>
</gene>
<proteinExistence type="predicted"/>
<dbReference type="EMBL" id="JACOPP010000001">
    <property type="protein sequence ID" value="MBC5732343.1"/>
    <property type="molecule type" value="Genomic_DNA"/>
</dbReference>
<dbReference type="Proteomes" id="UP000661435">
    <property type="component" value="Unassembled WGS sequence"/>
</dbReference>
<evidence type="ECO:0000313" key="1">
    <source>
        <dbReference type="EMBL" id="MBC5732343.1"/>
    </source>
</evidence>
<name>A0A8J6J1Y7_9FIRM</name>
<reference evidence="1" key="1">
    <citation type="submission" date="2020-08" db="EMBL/GenBank/DDBJ databases">
        <title>Genome public.</title>
        <authorList>
            <person name="Liu C."/>
            <person name="Sun Q."/>
        </authorList>
    </citation>
    <scope>NUCLEOTIDE SEQUENCE</scope>
    <source>
        <strain evidence="1">NSJ-51</strain>
    </source>
</reference>
<sequence>MKIDYDQRFDTLYVAIGDKTNSYGDDSSSGIILMRDMRTEAITGFTILSFLKKYRSHSLPKLPESFDVSLERDILPNILQ</sequence>
<comment type="caution">
    <text evidence="1">The sequence shown here is derived from an EMBL/GenBank/DDBJ whole genome shotgun (WGS) entry which is preliminary data.</text>
</comment>